<keyword evidence="4" id="KW-1185">Reference proteome</keyword>
<feature type="signal peptide" evidence="1">
    <location>
        <begin position="1"/>
        <end position="21"/>
    </location>
</feature>
<reference evidence="3 4" key="1">
    <citation type="submission" date="2015-10" db="EMBL/GenBank/DDBJ databases">
        <title>Erysipelothrix larvae sp. LV19 isolated from the larval gut of the rhinoceros beetle, Trypoxylus dichotomus.</title>
        <authorList>
            <person name="Lim S."/>
            <person name="Kim B.-C."/>
        </authorList>
    </citation>
    <scope>NUCLEOTIDE SEQUENCE [LARGE SCALE GENOMIC DNA]</scope>
    <source>
        <strain evidence="3 4">LV19</strain>
    </source>
</reference>
<organism evidence="3 4">
    <name type="scientific">Erysipelothrix larvae</name>
    <dbReference type="NCBI Taxonomy" id="1514105"/>
    <lineage>
        <taxon>Bacteria</taxon>
        <taxon>Bacillati</taxon>
        <taxon>Bacillota</taxon>
        <taxon>Erysipelotrichia</taxon>
        <taxon>Erysipelotrichales</taxon>
        <taxon>Erysipelotrichaceae</taxon>
        <taxon>Erysipelothrix</taxon>
    </lineage>
</organism>
<dbReference type="EMBL" id="CP013213">
    <property type="protein sequence ID" value="AMC92886.1"/>
    <property type="molecule type" value="Genomic_DNA"/>
</dbReference>
<proteinExistence type="predicted"/>
<dbReference type="PANTHER" id="PTHR30024">
    <property type="entry name" value="ALIPHATIC SULFONATES-BINDING PROTEIN-RELATED"/>
    <property type="match status" value="1"/>
</dbReference>
<dbReference type="STRING" id="1514105.AOC36_02470"/>
<sequence>MKKIGLLLVSLCAILAGCSSSGEKPLEKITIGVMPSLDSVPVIWAEKQGYFEELGLEVELIVYSNGNDRDTQVQTKAVDAVVTDIMGLVAMREAGYDVVGLSSTQTIFSMVTKEENLTKDVISVGMAEVSVTQYAADLGLTDFTIKKEFIDAVPQRLEMVAKGLLDGAILPEPMASMSVVNGLDRIVLEFDSPNLLMWQQSSVDSKSASITKFYEAYNKAVGTLKDDESALKDAVIEKLGLDTQIKDSMVFPTYTEASELSETVYDSVVSWMKSTLDMDTDVKFEDAVNTNWVK</sequence>
<dbReference type="Pfam" id="PF09084">
    <property type="entry name" value="NMT1"/>
    <property type="match status" value="1"/>
</dbReference>
<dbReference type="RefSeq" id="WP_067630966.1">
    <property type="nucleotide sequence ID" value="NZ_CP013213.1"/>
</dbReference>
<dbReference type="PROSITE" id="PS51257">
    <property type="entry name" value="PROKAR_LIPOPROTEIN"/>
    <property type="match status" value="1"/>
</dbReference>
<accession>A0A0X8GYS1</accession>
<feature type="domain" description="SsuA/THI5-like" evidence="2">
    <location>
        <begin position="39"/>
        <end position="115"/>
    </location>
</feature>
<protein>
    <recommendedName>
        <fullName evidence="2">SsuA/THI5-like domain-containing protein</fullName>
    </recommendedName>
</protein>
<dbReference type="Gene3D" id="3.40.190.10">
    <property type="entry name" value="Periplasmic binding protein-like II"/>
    <property type="match status" value="2"/>
</dbReference>
<evidence type="ECO:0000313" key="3">
    <source>
        <dbReference type="EMBL" id="AMC92886.1"/>
    </source>
</evidence>
<evidence type="ECO:0000313" key="4">
    <source>
        <dbReference type="Proteomes" id="UP000063781"/>
    </source>
</evidence>
<dbReference type="SUPFAM" id="SSF53850">
    <property type="entry name" value="Periplasmic binding protein-like II"/>
    <property type="match status" value="1"/>
</dbReference>
<dbReference type="OrthoDB" id="9815602at2"/>
<keyword evidence="1" id="KW-0732">Signal</keyword>
<dbReference type="Proteomes" id="UP000063781">
    <property type="component" value="Chromosome"/>
</dbReference>
<gene>
    <name evidence="3" type="ORF">AOC36_02470</name>
</gene>
<dbReference type="PANTHER" id="PTHR30024:SF46">
    <property type="entry name" value="ABC TRANSPORTER, SUBSTRATE-BINDING LIPOPROTEIN"/>
    <property type="match status" value="1"/>
</dbReference>
<evidence type="ECO:0000256" key="1">
    <source>
        <dbReference type="SAM" id="SignalP"/>
    </source>
</evidence>
<evidence type="ECO:0000259" key="2">
    <source>
        <dbReference type="Pfam" id="PF09084"/>
    </source>
</evidence>
<feature type="chain" id="PRO_5007066692" description="SsuA/THI5-like domain-containing protein" evidence="1">
    <location>
        <begin position="22"/>
        <end position="294"/>
    </location>
</feature>
<dbReference type="KEGG" id="erl:AOC36_02470"/>
<dbReference type="AlphaFoldDB" id="A0A0X8GYS1"/>
<dbReference type="InterPro" id="IPR015168">
    <property type="entry name" value="SsuA/THI5"/>
</dbReference>
<name>A0A0X8GYS1_9FIRM</name>